<evidence type="ECO:0000313" key="2">
    <source>
        <dbReference type="Proteomes" id="UP000178092"/>
    </source>
</evidence>
<accession>A0A1G2R1S9</accession>
<protein>
    <submittedName>
        <fullName evidence="1">Uncharacterized protein</fullName>
    </submittedName>
</protein>
<evidence type="ECO:0000313" key="1">
    <source>
        <dbReference type="EMBL" id="OHA66835.1"/>
    </source>
</evidence>
<name>A0A1G2R1S9_9BACT</name>
<proteinExistence type="predicted"/>
<dbReference type="AlphaFoldDB" id="A0A1G2R1S9"/>
<dbReference type="EMBL" id="MHTV01000021">
    <property type="protein sequence ID" value="OHA66835.1"/>
    <property type="molecule type" value="Genomic_DNA"/>
</dbReference>
<comment type="caution">
    <text evidence="1">The sequence shown here is derived from an EMBL/GenBank/DDBJ whole genome shotgun (WGS) entry which is preliminary data.</text>
</comment>
<reference evidence="1 2" key="1">
    <citation type="journal article" date="2016" name="Nat. Commun.">
        <title>Thousands of microbial genomes shed light on interconnected biogeochemical processes in an aquifer system.</title>
        <authorList>
            <person name="Anantharaman K."/>
            <person name="Brown C.T."/>
            <person name="Hug L.A."/>
            <person name="Sharon I."/>
            <person name="Castelle C.J."/>
            <person name="Probst A.J."/>
            <person name="Thomas B.C."/>
            <person name="Singh A."/>
            <person name="Wilkins M.J."/>
            <person name="Karaoz U."/>
            <person name="Brodie E.L."/>
            <person name="Williams K.H."/>
            <person name="Hubbard S.S."/>
            <person name="Banfield J.F."/>
        </authorList>
    </citation>
    <scope>NUCLEOTIDE SEQUENCE [LARGE SCALE GENOMIC DNA]</scope>
</reference>
<sequence length="120" mass="13583">MGYKGLNQMYLRWEMEKSTNLIGGVGNTEIHSVTVFSPHTLTVCGRQWTIQQGARYATCYVMRRWNVFSKEGKIVLDIQYICWAGSEVFDVPTLEAVKSDSANMISRLECILASFDTAFA</sequence>
<organism evidence="1 2">
    <name type="scientific">Candidatus Wildermuthbacteria bacterium RIFCSPHIGHO2_02_FULL_45_25</name>
    <dbReference type="NCBI Taxonomy" id="1802450"/>
    <lineage>
        <taxon>Bacteria</taxon>
        <taxon>Candidatus Wildermuthiibacteriota</taxon>
    </lineage>
</organism>
<gene>
    <name evidence="1" type="ORF">A3C04_03330</name>
</gene>
<dbReference type="Proteomes" id="UP000178092">
    <property type="component" value="Unassembled WGS sequence"/>
</dbReference>